<comment type="caution">
    <text evidence="2">The sequence shown here is derived from an EMBL/GenBank/DDBJ whole genome shotgun (WGS) entry which is preliminary data.</text>
</comment>
<proteinExistence type="predicted"/>
<dbReference type="EMBL" id="JARBJD010000018">
    <property type="protein sequence ID" value="KAK2961076.1"/>
    <property type="molecule type" value="Genomic_DNA"/>
</dbReference>
<feature type="region of interest" description="Disordered" evidence="1">
    <location>
        <begin position="36"/>
        <end position="107"/>
    </location>
</feature>
<reference evidence="2 3" key="1">
    <citation type="journal article" date="2022" name="bioRxiv">
        <title>Genomics of Preaxostyla Flagellates Illuminates Evolutionary Transitions and the Path Towards Mitochondrial Loss.</title>
        <authorList>
            <person name="Novak L.V.F."/>
            <person name="Treitli S.C."/>
            <person name="Pyrih J."/>
            <person name="Halakuc P."/>
            <person name="Pipaliya S.V."/>
            <person name="Vacek V."/>
            <person name="Brzon O."/>
            <person name="Soukal P."/>
            <person name="Eme L."/>
            <person name="Dacks J.B."/>
            <person name="Karnkowska A."/>
            <person name="Elias M."/>
            <person name="Hampl V."/>
        </authorList>
    </citation>
    <scope>NUCLEOTIDE SEQUENCE [LARGE SCALE GENOMIC DNA]</scope>
    <source>
        <strain evidence="2">NAU3</strain>
        <tissue evidence="2">Gut</tissue>
    </source>
</reference>
<evidence type="ECO:0000313" key="3">
    <source>
        <dbReference type="Proteomes" id="UP001281761"/>
    </source>
</evidence>
<feature type="region of interest" description="Disordered" evidence="1">
    <location>
        <begin position="1"/>
        <end position="23"/>
    </location>
</feature>
<sequence length="378" mass="41003">MNRAGLHGEYEEDRDEDENEYSQVGLTGCSSISSHILNLRHHPPPSSFLLSSPSTHPRSSEEWDEQPDLVPSTLQSSVEASVKVKEKANGEDEEKETGDGVSVSSSADGTDAVIAQRGRHSNAGVGPLSPPTPTTPTSPYASSDARFRVVFSRRRICCGQRWNGAWKGFVMEGEDYATRPCAHFGSGVAGLVFRQSQLHSLTLAFDPTRPVLSCCVSLPARRSLSSQLTQNVYAVNTQNREPFPSSRSDAHSAHPAVRKEPPPSQSPTASSPHGTPTLSVCPPHHSHPALVQVLPIAIPLPQASSNEDARIHDGEHVSVHPRRLQHSQSIHNQLLRLSLRHQTPIAVQHVEQRGVQRNPSTINSSLNPSTPTHTCGSI</sequence>
<dbReference type="Proteomes" id="UP001281761">
    <property type="component" value="Unassembled WGS sequence"/>
</dbReference>
<accession>A0ABQ9YBC5</accession>
<evidence type="ECO:0000256" key="1">
    <source>
        <dbReference type="SAM" id="MobiDB-lite"/>
    </source>
</evidence>
<gene>
    <name evidence="2" type="ORF">BLNAU_3844</name>
</gene>
<name>A0ABQ9YBC5_9EUKA</name>
<evidence type="ECO:0000313" key="2">
    <source>
        <dbReference type="EMBL" id="KAK2961076.1"/>
    </source>
</evidence>
<keyword evidence="3" id="KW-1185">Reference proteome</keyword>
<feature type="region of interest" description="Disordered" evidence="1">
    <location>
        <begin position="120"/>
        <end position="141"/>
    </location>
</feature>
<feature type="region of interest" description="Disordered" evidence="1">
    <location>
        <begin position="354"/>
        <end position="378"/>
    </location>
</feature>
<feature type="compositionally biased region" description="Low complexity" evidence="1">
    <location>
        <begin position="47"/>
        <end position="57"/>
    </location>
</feature>
<feature type="compositionally biased region" description="Acidic residues" evidence="1">
    <location>
        <begin position="10"/>
        <end position="20"/>
    </location>
</feature>
<feature type="compositionally biased region" description="Basic and acidic residues" evidence="1">
    <location>
        <begin position="248"/>
        <end position="261"/>
    </location>
</feature>
<feature type="compositionally biased region" description="Polar residues" evidence="1">
    <location>
        <begin position="355"/>
        <end position="378"/>
    </location>
</feature>
<feature type="region of interest" description="Disordered" evidence="1">
    <location>
        <begin position="239"/>
        <end position="284"/>
    </location>
</feature>
<protein>
    <submittedName>
        <fullName evidence="2">Uncharacterized protein</fullName>
    </submittedName>
</protein>
<organism evidence="2 3">
    <name type="scientific">Blattamonas nauphoetae</name>
    <dbReference type="NCBI Taxonomy" id="2049346"/>
    <lineage>
        <taxon>Eukaryota</taxon>
        <taxon>Metamonada</taxon>
        <taxon>Preaxostyla</taxon>
        <taxon>Oxymonadida</taxon>
        <taxon>Blattamonas</taxon>
    </lineage>
</organism>